<dbReference type="AlphaFoldDB" id="A0A1B5LAB1"/>
<feature type="compositionally biased region" description="Gly residues" evidence="1">
    <location>
        <begin position="29"/>
        <end position="38"/>
    </location>
</feature>
<evidence type="ECO:0000256" key="1">
    <source>
        <dbReference type="SAM" id="MobiDB-lite"/>
    </source>
</evidence>
<gene>
    <name evidence="2" type="ORF">UVI_02008190</name>
</gene>
<dbReference type="EMBL" id="BBTG02000003">
    <property type="protein sequence ID" value="GAO19887.1"/>
    <property type="molecule type" value="Genomic_DNA"/>
</dbReference>
<evidence type="ECO:0000313" key="3">
    <source>
        <dbReference type="Proteomes" id="UP000054053"/>
    </source>
</evidence>
<comment type="caution">
    <text evidence="2">The sequence shown here is derived from an EMBL/GenBank/DDBJ whole genome shotgun (WGS) entry which is preliminary data.</text>
</comment>
<reference evidence="3" key="1">
    <citation type="journal article" date="2016" name="Genome Announc.">
        <title>Genome sequence of Ustilaginoidea virens IPU010, a rice pathogenic fungus causing false smut.</title>
        <authorList>
            <person name="Kumagai T."/>
            <person name="Ishii T."/>
            <person name="Terai G."/>
            <person name="Umemura M."/>
            <person name="Machida M."/>
            <person name="Asai K."/>
        </authorList>
    </citation>
    <scope>NUCLEOTIDE SEQUENCE [LARGE SCALE GENOMIC DNA]</scope>
    <source>
        <strain evidence="3">IPU010</strain>
    </source>
</reference>
<sequence>MLVGRASLSSAMKPSPAAAGPVICRRSPGEGGGRGAGIGPAGGSITMLGTLGRAAPFMMAGLPSLLVVVIRDACRVMRDAAVGDAAVGRQELDEPMGQPRDGLTGWQVAAATKEPVPSAAAAGSSPLATALETLASHRTAIAAGKLALQGSRSSWPVARPFSTGTINRLLAGSKVLSRHGPASLAVGHGQMKLELRLGNSAVPRLFAVLRGA</sequence>
<name>A0A1B5LAB1_USTVR</name>
<evidence type="ECO:0000313" key="2">
    <source>
        <dbReference type="EMBL" id="GAO19887.1"/>
    </source>
</evidence>
<organism evidence="2 3">
    <name type="scientific">Ustilaginoidea virens</name>
    <name type="common">Rice false smut fungus</name>
    <name type="synonym">Villosiclava virens</name>
    <dbReference type="NCBI Taxonomy" id="1159556"/>
    <lineage>
        <taxon>Eukaryota</taxon>
        <taxon>Fungi</taxon>
        <taxon>Dikarya</taxon>
        <taxon>Ascomycota</taxon>
        <taxon>Pezizomycotina</taxon>
        <taxon>Sordariomycetes</taxon>
        <taxon>Hypocreomycetidae</taxon>
        <taxon>Hypocreales</taxon>
        <taxon>Clavicipitaceae</taxon>
        <taxon>Ustilaginoidea</taxon>
    </lineage>
</organism>
<protein>
    <submittedName>
        <fullName evidence="2">Uncharacterized protein</fullName>
    </submittedName>
</protein>
<accession>A0A1B5LAB1</accession>
<feature type="region of interest" description="Disordered" evidence="1">
    <location>
        <begin position="1"/>
        <end position="38"/>
    </location>
</feature>
<proteinExistence type="predicted"/>
<dbReference type="Proteomes" id="UP000054053">
    <property type="component" value="Unassembled WGS sequence"/>
</dbReference>